<evidence type="ECO:0000256" key="5">
    <source>
        <dbReference type="ARBA" id="ARBA00022847"/>
    </source>
</evidence>
<proteinExistence type="inferred from homology"/>
<evidence type="ECO:0000256" key="4">
    <source>
        <dbReference type="ARBA" id="ARBA00022692"/>
    </source>
</evidence>
<evidence type="ECO:0000256" key="7">
    <source>
        <dbReference type="ARBA" id="ARBA00023053"/>
    </source>
</evidence>
<evidence type="ECO:0000256" key="9">
    <source>
        <dbReference type="ARBA" id="ARBA00023201"/>
    </source>
</evidence>
<sequence length="89" mass="9440">MVFRLCLRDDYLSCYVSRKQKTGEDFLLGGRSLPMILTLGSTVGTMVGTGSSVGAVGFGYSNGWAGMLYGLGGAVGILLVAWLFAPVRR</sequence>
<name>A0A378BAT6_KLEPN</name>
<keyword evidence="4 10" id="KW-0812">Transmembrane</keyword>
<feature type="transmembrane region" description="Helical" evidence="10">
    <location>
        <begin position="36"/>
        <end position="60"/>
    </location>
</feature>
<keyword evidence="9" id="KW-0739">Sodium transport</keyword>
<evidence type="ECO:0000256" key="10">
    <source>
        <dbReference type="SAM" id="Phobius"/>
    </source>
</evidence>
<dbReference type="PANTHER" id="PTHR48086">
    <property type="entry name" value="SODIUM/PROLINE SYMPORTER-RELATED"/>
    <property type="match status" value="1"/>
</dbReference>
<evidence type="ECO:0000256" key="8">
    <source>
        <dbReference type="ARBA" id="ARBA00023136"/>
    </source>
</evidence>
<dbReference type="GO" id="GO:0015293">
    <property type="term" value="F:symporter activity"/>
    <property type="evidence" value="ECO:0007669"/>
    <property type="project" value="UniProtKB-KW"/>
</dbReference>
<accession>A0A378BAT6</accession>
<dbReference type="Proteomes" id="UP000254387">
    <property type="component" value="Unassembled WGS sequence"/>
</dbReference>
<keyword evidence="8 10" id="KW-0472">Membrane</keyword>
<evidence type="ECO:0000256" key="3">
    <source>
        <dbReference type="ARBA" id="ARBA00022448"/>
    </source>
</evidence>
<evidence type="ECO:0000313" key="12">
    <source>
        <dbReference type="Proteomes" id="UP000254387"/>
    </source>
</evidence>
<dbReference type="GO" id="GO:0005886">
    <property type="term" value="C:plasma membrane"/>
    <property type="evidence" value="ECO:0007669"/>
    <property type="project" value="TreeGrafter"/>
</dbReference>
<dbReference type="PROSITE" id="PS50283">
    <property type="entry name" value="NA_SOLUT_SYMP_3"/>
    <property type="match status" value="1"/>
</dbReference>
<protein>
    <submittedName>
        <fullName evidence="11">Pantothenate:Na+ symporter</fullName>
    </submittedName>
</protein>
<keyword evidence="6 10" id="KW-1133">Transmembrane helix</keyword>
<feature type="transmembrane region" description="Helical" evidence="10">
    <location>
        <begin position="66"/>
        <end position="85"/>
    </location>
</feature>
<keyword evidence="7" id="KW-0915">Sodium</keyword>
<evidence type="ECO:0000256" key="2">
    <source>
        <dbReference type="ARBA" id="ARBA00006434"/>
    </source>
</evidence>
<dbReference type="AlphaFoldDB" id="A0A378BAT6"/>
<keyword evidence="5" id="KW-0769">Symport</keyword>
<dbReference type="InterPro" id="IPR038377">
    <property type="entry name" value="Na/Glc_symporter_sf"/>
</dbReference>
<organism evidence="11 12">
    <name type="scientific">Klebsiella pneumoniae</name>
    <dbReference type="NCBI Taxonomy" id="573"/>
    <lineage>
        <taxon>Bacteria</taxon>
        <taxon>Pseudomonadati</taxon>
        <taxon>Pseudomonadota</taxon>
        <taxon>Gammaproteobacteria</taxon>
        <taxon>Enterobacterales</taxon>
        <taxon>Enterobacteriaceae</taxon>
        <taxon>Klebsiella/Raoultella group</taxon>
        <taxon>Klebsiella</taxon>
        <taxon>Klebsiella pneumoniae complex</taxon>
    </lineage>
</organism>
<dbReference type="InterPro" id="IPR001734">
    <property type="entry name" value="Na/solute_symporter"/>
</dbReference>
<gene>
    <name evidence="11" type="ORF">NCTC5053_04113</name>
</gene>
<reference evidence="11 12" key="1">
    <citation type="submission" date="2018-06" db="EMBL/GenBank/DDBJ databases">
        <authorList>
            <consortium name="Pathogen Informatics"/>
            <person name="Doyle S."/>
        </authorList>
    </citation>
    <scope>NUCLEOTIDE SEQUENCE [LARGE SCALE GENOMIC DNA]</scope>
    <source>
        <strain evidence="11 12">NCTC5053</strain>
    </source>
</reference>
<keyword evidence="9" id="KW-0406">Ion transport</keyword>
<dbReference type="InterPro" id="IPR050277">
    <property type="entry name" value="Sodium:Solute_Symporter"/>
</dbReference>
<keyword evidence="3" id="KW-0813">Transport</keyword>
<dbReference type="PANTHER" id="PTHR48086:SF7">
    <property type="entry name" value="SODIUM-SOLUTE SYMPORTER-RELATED"/>
    <property type="match status" value="1"/>
</dbReference>
<evidence type="ECO:0000313" key="11">
    <source>
        <dbReference type="EMBL" id="STV34147.1"/>
    </source>
</evidence>
<evidence type="ECO:0000256" key="6">
    <source>
        <dbReference type="ARBA" id="ARBA00022989"/>
    </source>
</evidence>
<comment type="similarity">
    <text evidence="2">Belongs to the sodium:solute symporter (SSF) (TC 2.A.21) family.</text>
</comment>
<evidence type="ECO:0000256" key="1">
    <source>
        <dbReference type="ARBA" id="ARBA00004141"/>
    </source>
</evidence>
<comment type="subcellular location">
    <subcellularLocation>
        <location evidence="1">Membrane</location>
        <topology evidence="1">Multi-pass membrane protein</topology>
    </subcellularLocation>
</comment>
<dbReference type="Gene3D" id="1.20.1730.10">
    <property type="entry name" value="Sodium/glucose cotransporter"/>
    <property type="match status" value="1"/>
</dbReference>
<dbReference type="GO" id="GO:0006814">
    <property type="term" value="P:sodium ion transport"/>
    <property type="evidence" value="ECO:0007669"/>
    <property type="project" value="UniProtKB-KW"/>
</dbReference>
<dbReference type="EMBL" id="UGMN01000004">
    <property type="protein sequence ID" value="STV34147.1"/>
    <property type="molecule type" value="Genomic_DNA"/>
</dbReference>